<dbReference type="EMBL" id="JANPWB010000012">
    <property type="protein sequence ID" value="KAJ1112581.1"/>
    <property type="molecule type" value="Genomic_DNA"/>
</dbReference>
<sequence length="196" mass="21727">MQAPADHKADRQGQHILGRLDMHVCPAPLQSSLSVNTVAVPDDGTDDASIGKDEDHNGHYHTHSDRNVLPCEEADWVDFEPPEDRKHGGHPDTHDGWLDVREHQQPAGDHAHLARWKELIEDGDTVVADAEEPIGKEEIGHNDFLRRPAPSRVVGHDEEGAAVRQDSKGQESPMETNQQVRSGKQKEACHDLHCVS</sequence>
<feature type="region of interest" description="Disordered" evidence="1">
    <location>
        <begin position="142"/>
        <end position="196"/>
    </location>
</feature>
<evidence type="ECO:0000256" key="1">
    <source>
        <dbReference type="SAM" id="MobiDB-lite"/>
    </source>
</evidence>
<accession>A0AAV7N933</accession>
<dbReference type="Proteomes" id="UP001066276">
    <property type="component" value="Chromosome 8"/>
</dbReference>
<dbReference type="AlphaFoldDB" id="A0AAV7N933"/>
<organism evidence="2 3">
    <name type="scientific">Pleurodeles waltl</name>
    <name type="common">Iberian ribbed newt</name>
    <dbReference type="NCBI Taxonomy" id="8319"/>
    <lineage>
        <taxon>Eukaryota</taxon>
        <taxon>Metazoa</taxon>
        <taxon>Chordata</taxon>
        <taxon>Craniata</taxon>
        <taxon>Vertebrata</taxon>
        <taxon>Euteleostomi</taxon>
        <taxon>Amphibia</taxon>
        <taxon>Batrachia</taxon>
        <taxon>Caudata</taxon>
        <taxon>Salamandroidea</taxon>
        <taxon>Salamandridae</taxon>
        <taxon>Pleurodelinae</taxon>
        <taxon>Pleurodeles</taxon>
    </lineage>
</organism>
<reference evidence="2" key="1">
    <citation type="journal article" date="2022" name="bioRxiv">
        <title>Sequencing and chromosome-scale assembly of the giantPleurodeles waltlgenome.</title>
        <authorList>
            <person name="Brown T."/>
            <person name="Elewa A."/>
            <person name="Iarovenko S."/>
            <person name="Subramanian E."/>
            <person name="Araus A.J."/>
            <person name="Petzold A."/>
            <person name="Susuki M."/>
            <person name="Suzuki K.-i.T."/>
            <person name="Hayashi T."/>
            <person name="Toyoda A."/>
            <person name="Oliveira C."/>
            <person name="Osipova E."/>
            <person name="Leigh N.D."/>
            <person name="Simon A."/>
            <person name="Yun M.H."/>
        </authorList>
    </citation>
    <scope>NUCLEOTIDE SEQUENCE</scope>
    <source>
        <strain evidence="2">20211129_DDA</strain>
        <tissue evidence="2">Liver</tissue>
    </source>
</reference>
<gene>
    <name evidence="2" type="ORF">NDU88_000843</name>
</gene>
<evidence type="ECO:0000313" key="3">
    <source>
        <dbReference type="Proteomes" id="UP001066276"/>
    </source>
</evidence>
<feature type="compositionally biased region" description="Basic and acidic residues" evidence="1">
    <location>
        <begin position="184"/>
        <end position="196"/>
    </location>
</feature>
<feature type="compositionally biased region" description="Basic and acidic residues" evidence="1">
    <location>
        <begin position="154"/>
        <end position="169"/>
    </location>
</feature>
<protein>
    <submittedName>
        <fullName evidence="2">Uncharacterized protein</fullName>
    </submittedName>
</protein>
<comment type="caution">
    <text evidence="2">The sequence shown here is derived from an EMBL/GenBank/DDBJ whole genome shotgun (WGS) entry which is preliminary data.</text>
</comment>
<feature type="compositionally biased region" description="Polar residues" evidence="1">
    <location>
        <begin position="173"/>
        <end position="182"/>
    </location>
</feature>
<feature type="region of interest" description="Disordered" evidence="1">
    <location>
        <begin position="40"/>
        <end position="65"/>
    </location>
</feature>
<evidence type="ECO:0000313" key="2">
    <source>
        <dbReference type="EMBL" id="KAJ1112581.1"/>
    </source>
</evidence>
<proteinExistence type="predicted"/>
<keyword evidence="3" id="KW-1185">Reference proteome</keyword>
<name>A0AAV7N933_PLEWA</name>
<feature type="compositionally biased region" description="Basic and acidic residues" evidence="1">
    <location>
        <begin position="49"/>
        <end position="65"/>
    </location>
</feature>